<dbReference type="PROSITE" id="PS01240">
    <property type="entry name" value="PNP_MTAP_2"/>
    <property type="match status" value="1"/>
</dbReference>
<gene>
    <name evidence="11" type="ORF">AAP_02878</name>
</gene>
<feature type="binding site" evidence="9">
    <location>
        <position position="232"/>
    </location>
    <ligand>
        <name>phosphate</name>
        <dbReference type="ChEBI" id="CHEBI:43474"/>
    </ligand>
</feature>
<feature type="binding site" evidence="9">
    <location>
        <position position="255"/>
    </location>
    <ligand>
        <name>a purine D-ribonucleoside</name>
        <dbReference type="ChEBI" id="CHEBI:142355"/>
    </ligand>
</feature>
<name>A0A162IED6_9EURO</name>
<evidence type="ECO:0000256" key="6">
    <source>
        <dbReference type="ARBA" id="ARBA00022679"/>
    </source>
</evidence>
<feature type="binding site" evidence="9">
    <location>
        <position position="39"/>
    </location>
    <ligand>
        <name>phosphate</name>
        <dbReference type="ChEBI" id="CHEBI:43474"/>
    </ligand>
</feature>
<protein>
    <recommendedName>
        <fullName evidence="8">Purine nucleoside phosphorylase</fullName>
        <ecNumber evidence="8">2.4.2.1</ecNumber>
    </recommendedName>
    <alternativeName>
        <fullName evidence="8">Inosine-guanosine phosphorylase</fullName>
    </alternativeName>
</protein>
<accession>A0A162IED6</accession>
<dbReference type="InterPro" id="IPR011270">
    <property type="entry name" value="Pur_Nuc_Pase_Ino/Guo-sp"/>
</dbReference>
<comment type="subunit">
    <text evidence="4">Homotrimer.</text>
</comment>
<dbReference type="PIRSF" id="PIRSF000477">
    <property type="entry name" value="PurNPase"/>
    <property type="match status" value="1"/>
</dbReference>
<dbReference type="PANTHER" id="PTHR11904:SF9">
    <property type="entry name" value="PURINE NUCLEOSIDE PHOSPHORYLASE-RELATED"/>
    <property type="match status" value="1"/>
</dbReference>
<evidence type="ECO:0000313" key="12">
    <source>
        <dbReference type="Proteomes" id="UP000242877"/>
    </source>
</evidence>
<comment type="catalytic activity">
    <reaction evidence="1">
        <text>a purine D-ribonucleoside + phosphate = a purine nucleobase + alpha-D-ribose 1-phosphate</text>
        <dbReference type="Rhea" id="RHEA:19805"/>
        <dbReference type="ChEBI" id="CHEBI:26386"/>
        <dbReference type="ChEBI" id="CHEBI:43474"/>
        <dbReference type="ChEBI" id="CHEBI:57720"/>
        <dbReference type="ChEBI" id="CHEBI:142355"/>
        <dbReference type="EC" id="2.4.2.1"/>
    </reaction>
</comment>
<dbReference type="InterPro" id="IPR035994">
    <property type="entry name" value="Nucleoside_phosphorylase_sf"/>
</dbReference>
<evidence type="ECO:0000256" key="2">
    <source>
        <dbReference type="ARBA" id="ARBA00005058"/>
    </source>
</evidence>
<feature type="binding site" evidence="9">
    <location>
        <position position="125"/>
    </location>
    <ligand>
        <name>phosphate</name>
        <dbReference type="ChEBI" id="CHEBI:43474"/>
    </ligand>
</feature>
<feature type="binding site" evidence="9">
    <location>
        <position position="213"/>
    </location>
    <ligand>
        <name>a purine D-ribonucleoside</name>
        <dbReference type="ChEBI" id="CHEBI:142355"/>
    </ligand>
</feature>
<evidence type="ECO:0000256" key="9">
    <source>
        <dbReference type="PIRSR" id="PIRSR000477-2"/>
    </source>
</evidence>
<dbReference type="InterPro" id="IPR018099">
    <property type="entry name" value="Purine_phosphorylase-2_CS"/>
</dbReference>
<evidence type="ECO:0000259" key="10">
    <source>
        <dbReference type="Pfam" id="PF01048"/>
    </source>
</evidence>
<dbReference type="FunFam" id="3.40.50.1580:FF:000004">
    <property type="entry name" value="Purine nucleoside phosphorylase"/>
    <property type="match status" value="1"/>
</dbReference>
<comment type="function">
    <text evidence="7">The purine nucleoside phosphorylases catalyze the phosphorolytic breakdown of the N-glycosidic bond in the beta-(deoxy)ribonucleoside molecules, with the formation of the corresponding free purine bases and pentose-1-phosphate. Cleaves guanosine and inosine.</text>
</comment>
<evidence type="ECO:0000256" key="5">
    <source>
        <dbReference type="ARBA" id="ARBA00022676"/>
    </source>
</evidence>
<dbReference type="OrthoDB" id="10261782at2759"/>
<feature type="binding site" evidence="9">
    <location>
        <position position="72"/>
    </location>
    <ligand>
        <name>phosphate</name>
        <dbReference type="ChEBI" id="CHEBI:43474"/>
    </ligand>
</feature>
<dbReference type="NCBIfam" id="TIGR01697">
    <property type="entry name" value="PNPH-PUNA-XAPA"/>
    <property type="match status" value="1"/>
</dbReference>
<comment type="caution">
    <text evidence="11">The sequence shown here is derived from an EMBL/GenBank/DDBJ whole genome shotgun (WGS) entry which is preliminary data.</text>
</comment>
<comment type="pathway">
    <text evidence="2 8">Purine metabolism; purine nucleoside salvage.</text>
</comment>
<keyword evidence="12" id="KW-1185">Reference proteome</keyword>
<evidence type="ECO:0000256" key="3">
    <source>
        <dbReference type="ARBA" id="ARBA00006751"/>
    </source>
</evidence>
<evidence type="ECO:0000256" key="1">
    <source>
        <dbReference type="ARBA" id="ARBA00000755"/>
    </source>
</evidence>
<proteinExistence type="inferred from homology"/>
<comment type="similarity">
    <text evidence="3 8">Belongs to the PNP/MTAP phosphorylase family.</text>
</comment>
<dbReference type="Pfam" id="PF01048">
    <property type="entry name" value="PNP_UDP_1"/>
    <property type="match status" value="1"/>
</dbReference>
<evidence type="ECO:0000256" key="4">
    <source>
        <dbReference type="ARBA" id="ARBA00011233"/>
    </source>
</evidence>
<evidence type="ECO:0000256" key="8">
    <source>
        <dbReference type="PIRNR" id="PIRNR000477"/>
    </source>
</evidence>
<dbReference type="SUPFAM" id="SSF53167">
    <property type="entry name" value="Purine and uridine phosphorylases"/>
    <property type="match status" value="1"/>
</dbReference>
<dbReference type="GO" id="GO:0005737">
    <property type="term" value="C:cytoplasm"/>
    <property type="evidence" value="ECO:0007669"/>
    <property type="project" value="TreeGrafter"/>
</dbReference>
<feature type="binding site" evidence="9">
    <location>
        <begin position="93"/>
        <end position="95"/>
    </location>
    <ligand>
        <name>phosphate</name>
        <dbReference type="ChEBI" id="CHEBI:43474"/>
    </ligand>
</feature>
<dbReference type="InterPro" id="IPR000845">
    <property type="entry name" value="Nucleoside_phosphorylase_d"/>
</dbReference>
<dbReference type="EC" id="2.4.2.1" evidence="8"/>
<evidence type="ECO:0000256" key="7">
    <source>
        <dbReference type="ARBA" id="ARBA00058131"/>
    </source>
</evidence>
<dbReference type="AlphaFoldDB" id="A0A162IED6"/>
<dbReference type="PANTHER" id="PTHR11904">
    <property type="entry name" value="METHYLTHIOADENOSINE/PURINE NUCLEOSIDE PHOSPHORYLASE"/>
    <property type="match status" value="1"/>
</dbReference>
<dbReference type="EMBL" id="AZGZ01000011">
    <property type="protein sequence ID" value="KZZ92223.1"/>
    <property type="molecule type" value="Genomic_DNA"/>
</dbReference>
<dbReference type="GO" id="GO:0004731">
    <property type="term" value="F:purine-nucleoside phosphorylase activity"/>
    <property type="evidence" value="ECO:0007669"/>
    <property type="project" value="UniProtKB-EC"/>
</dbReference>
<dbReference type="CDD" id="cd09009">
    <property type="entry name" value="PNP-EcPNPII_like"/>
    <property type="match status" value="1"/>
</dbReference>
<reference evidence="11 12" key="1">
    <citation type="journal article" date="2016" name="Genome Biol. Evol.">
        <title>Divergent and convergent evolution of fungal pathogenicity.</title>
        <authorList>
            <person name="Shang Y."/>
            <person name="Xiao G."/>
            <person name="Zheng P."/>
            <person name="Cen K."/>
            <person name="Zhan S."/>
            <person name="Wang C."/>
        </authorList>
    </citation>
    <scope>NUCLEOTIDE SEQUENCE [LARGE SCALE GENOMIC DNA]</scope>
    <source>
        <strain evidence="11 12">ARSEF 7405</strain>
    </source>
</reference>
<sequence>MSSSTEPGILQQAQEVVKFLGDKLPEALREPKFAIICGSGLGGLVDSIDPETKVEIDYKDVPYFPTSTVQGHAGKLVFGYLGTAVPGVLMVGRTHYYEGYSMAKVTLPVRVFSLLGVEVLIATNACGGLNNAFSVGDLMIINDQIFLSALAGNNPLRGVNIDEFGPRFPPMSDAYDLELRRTVHQVWRKMATPGRTRRLQEGVYAFGGGPSYESRAECRFLRQLGADVAGMSTLPEAIVARHSGLRVLALSLVTNMCVTAPPTRGDEPRIQNMSAKELEDMLNEGKANHEEVIEAGKEAAGDMQELVKNTIKSIFGEKVDAGKMN</sequence>
<dbReference type="Gene3D" id="3.40.50.1580">
    <property type="entry name" value="Nucleoside phosphorylase domain"/>
    <property type="match status" value="1"/>
</dbReference>
<organism evidence="11 12">
    <name type="scientific">Ascosphaera apis ARSEF 7405</name>
    <dbReference type="NCBI Taxonomy" id="392613"/>
    <lineage>
        <taxon>Eukaryota</taxon>
        <taxon>Fungi</taxon>
        <taxon>Dikarya</taxon>
        <taxon>Ascomycota</taxon>
        <taxon>Pezizomycotina</taxon>
        <taxon>Eurotiomycetes</taxon>
        <taxon>Eurotiomycetidae</taxon>
        <taxon>Onygenales</taxon>
        <taxon>Ascosphaeraceae</taxon>
        <taxon>Ascosphaera</taxon>
    </lineage>
</organism>
<keyword evidence="5 8" id="KW-0328">Glycosyltransferase</keyword>
<evidence type="ECO:0000313" key="11">
    <source>
        <dbReference type="EMBL" id="KZZ92223.1"/>
    </source>
</evidence>
<dbReference type="UniPathway" id="UPA00606"/>
<dbReference type="InterPro" id="IPR011268">
    <property type="entry name" value="Purine_phosphorylase"/>
</dbReference>
<dbReference type="Proteomes" id="UP000242877">
    <property type="component" value="Unassembled WGS sequence"/>
</dbReference>
<dbReference type="GO" id="GO:0009116">
    <property type="term" value="P:nucleoside metabolic process"/>
    <property type="evidence" value="ECO:0007669"/>
    <property type="project" value="InterPro"/>
</dbReference>
<dbReference type="VEuPathDB" id="FungiDB:AAP_02878"/>
<feature type="domain" description="Nucleoside phosphorylase" evidence="10">
    <location>
        <begin position="32"/>
        <end position="311"/>
    </location>
</feature>
<keyword evidence="6 8" id="KW-0808">Transferase</keyword>
<dbReference type="NCBIfam" id="NF006054">
    <property type="entry name" value="PRK08202.1"/>
    <property type="match status" value="1"/>
</dbReference>
<dbReference type="NCBIfam" id="TIGR01700">
    <property type="entry name" value="PNPH"/>
    <property type="match status" value="1"/>
</dbReference>